<proteinExistence type="predicted"/>
<organism evidence="4 5">
    <name type="scientific">Talaromyces proteolyticus</name>
    <dbReference type="NCBI Taxonomy" id="1131652"/>
    <lineage>
        <taxon>Eukaryota</taxon>
        <taxon>Fungi</taxon>
        <taxon>Dikarya</taxon>
        <taxon>Ascomycota</taxon>
        <taxon>Pezizomycotina</taxon>
        <taxon>Eurotiomycetes</taxon>
        <taxon>Eurotiomycetidae</taxon>
        <taxon>Eurotiales</taxon>
        <taxon>Trichocomaceae</taxon>
        <taxon>Talaromyces</taxon>
        <taxon>Talaromyces sect. Bacilispori</taxon>
    </lineage>
</organism>
<dbReference type="Gene3D" id="2.120.10.80">
    <property type="entry name" value="Kelch-type beta propeller"/>
    <property type="match status" value="1"/>
</dbReference>
<dbReference type="InterPro" id="IPR011333">
    <property type="entry name" value="SKP1/BTB/POZ_sf"/>
</dbReference>
<reference evidence="4" key="1">
    <citation type="submission" date="2021-12" db="EMBL/GenBank/DDBJ databases">
        <title>Convergent genome expansion in fungi linked to evolution of root-endophyte symbiosis.</title>
        <authorList>
            <consortium name="DOE Joint Genome Institute"/>
            <person name="Ke Y.-H."/>
            <person name="Bonito G."/>
            <person name="Liao H.-L."/>
            <person name="Looney B."/>
            <person name="Rojas-Flechas A."/>
            <person name="Nash J."/>
            <person name="Hameed K."/>
            <person name="Schadt C."/>
            <person name="Martin F."/>
            <person name="Crous P.W."/>
            <person name="Miettinen O."/>
            <person name="Magnuson J.K."/>
            <person name="Labbe J."/>
            <person name="Jacobson D."/>
            <person name="Doktycz M.J."/>
            <person name="Veneault-Fourrey C."/>
            <person name="Kuo A."/>
            <person name="Mondo S."/>
            <person name="Calhoun S."/>
            <person name="Riley R."/>
            <person name="Ohm R."/>
            <person name="LaButti K."/>
            <person name="Andreopoulos B."/>
            <person name="Pangilinan J."/>
            <person name="Nolan M."/>
            <person name="Tritt A."/>
            <person name="Clum A."/>
            <person name="Lipzen A."/>
            <person name="Daum C."/>
            <person name="Barry K."/>
            <person name="Grigoriev I.V."/>
            <person name="Vilgalys R."/>
        </authorList>
    </citation>
    <scope>NUCLEOTIDE SEQUENCE</scope>
    <source>
        <strain evidence="4">PMI_201</strain>
    </source>
</reference>
<keyword evidence="2" id="KW-0677">Repeat</keyword>
<sequence length="879" mass="93551">MSRSQSSLSLNQFDGVKDDIAATSASPAPPPGSAMSGPINLSGLVCNVRRTTGREPRALVGATTTILGDKLYVFGGRVLSRSNPQLTSDLYELDLIRRHWTKLETSGDIPPPRYFHSMCAAGDTKLVCFGGMSPATGSETVQGNNQTGQDTQAEVKVMADIHVYDVLMRTWTRVAPKDSIQGRYAHCAAILPSSTCFTSANAPLSAIHRNPSSTNPHQGTLGPDIDGLGGAEMVIVGGQNSSNHYIEEISVFNLRSLKWTSTSPLGRSCGAYRSVVAPLSNMNVSELGITAEDPEAVGQPIESPERGSPMLIYSNYNFLDVKLELQVRLPDGRLVEKPMVGGVSPPGLRFPNGGIINNHFVVSGTYLTSSKQEYSLWALDLRSLTWSRVDAGGTVFSNGSWNRGVLWERRNTFVILGNRKRSLVDDYNHRRINFSHLCMVELEAFGLYNNPCRTAPTSGYVSVSSPAVPASLQAKLAQLTSGGRPFSAASDELGKVAFSMREMADMDLQALGGERIPVNSRILARRWGPFFIQILRESSDPGISDSATLRGAGGFGPSRNSSITITPSLDSSNGSYSNASTLVSGNSSSSAHSSLLANLDIPSAHSIAPTTRPRVLYLPHTLQTVRLLVYYLYTSSLPPASSPLCTPQILCSVLQLARPYQVDGLLEATVERLHEVLDGRNAAAVFNAAAMAAGGGRGTGFVSGLGGTLEVLNGTQTPSDSFASDGIFGGLQGPIASDSSDTELGRHSRIDSLGTSKQLPLRINTGMSRSQNGDYDDSFSEASTSATSSNNSFSQADSDTLDEGGTTSRLPRQRRGTDAEATGRQIWTGDVSSVIGLQKRGLRGLMEGRRMRERGGGNSGVPAAPSSVDTTGSGEAHMN</sequence>
<comment type="caution">
    <text evidence="4">The sequence shown here is derived from an EMBL/GenBank/DDBJ whole genome shotgun (WGS) entry which is preliminary data.</text>
</comment>
<feature type="compositionally biased region" description="Low complexity" evidence="3">
    <location>
        <begin position="780"/>
        <end position="794"/>
    </location>
</feature>
<dbReference type="SUPFAM" id="SSF117281">
    <property type="entry name" value="Kelch motif"/>
    <property type="match status" value="1"/>
</dbReference>
<evidence type="ECO:0000256" key="3">
    <source>
        <dbReference type="SAM" id="MobiDB-lite"/>
    </source>
</evidence>
<dbReference type="Proteomes" id="UP001201262">
    <property type="component" value="Unassembled WGS sequence"/>
</dbReference>
<dbReference type="GeneID" id="70241140"/>
<dbReference type="AlphaFoldDB" id="A0AAD4PZV6"/>
<evidence type="ECO:0000256" key="2">
    <source>
        <dbReference type="ARBA" id="ARBA00022737"/>
    </source>
</evidence>
<dbReference type="Pfam" id="PF24681">
    <property type="entry name" value="Kelch_KLHDC2_KLHL20_DRC7"/>
    <property type="match status" value="1"/>
</dbReference>
<dbReference type="Gene3D" id="3.30.710.10">
    <property type="entry name" value="Potassium Channel Kv1.1, Chain A"/>
    <property type="match status" value="1"/>
</dbReference>
<name>A0AAD4PZV6_9EURO</name>
<dbReference type="GO" id="GO:0005739">
    <property type="term" value="C:mitochondrion"/>
    <property type="evidence" value="ECO:0007669"/>
    <property type="project" value="TreeGrafter"/>
</dbReference>
<gene>
    <name evidence="4" type="ORF">BGW36DRAFT_291602</name>
</gene>
<feature type="region of interest" description="Disordered" evidence="3">
    <location>
        <begin position="850"/>
        <end position="879"/>
    </location>
</feature>
<dbReference type="InterPro" id="IPR015915">
    <property type="entry name" value="Kelch-typ_b-propeller"/>
</dbReference>
<protein>
    <submittedName>
        <fullName evidence="4">Regulatory protein Ral2</fullName>
    </submittedName>
</protein>
<dbReference type="EMBL" id="JAJTJA010000004">
    <property type="protein sequence ID" value="KAH8700189.1"/>
    <property type="molecule type" value="Genomic_DNA"/>
</dbReference>
<accession>A0AAD4PZV6</accession>
<dbReference type="PANTHER" id="PTHR43503:SF2">
    <property type="entry name" value="NEGATIVE REGULATOR OF SPORULATION MDS3-RELATED"/>
    <property type="match status" value="1"/>
</dbReference>
<keyword evidence="1" id="KW-0880">Kelch repeat</keyword>
<dbReference type="GO" id="GO:0045454">
    <property type="term" value="P:cell redox homeostasis"/>
    <property type="evidence" value="ECO:0007669"/>
    <property type="project" value="TreeGrafter"/>
</dbReference>
<dbReference type="PANTHER" id="PTHR43503">
    <property type="entry name" value="MCG48959-RELATED"/>
    <property type="match status" value="1"/>
</dbReference>
<dbReference type="RefSeq" id="XP_046073895.1">
    <property type="nucleotide sequence ID" value="XM_046210853.1"/>
</dbReference>
<evidence type="ECO:0000256" key="1">
    <source>
        <dbReference type="ARBA" id="ARBA00022441"/>
    </source>
</evidence>
<keyword evidence="5" id="KW-1185">Reference proteome</keyword>
<evidence type="ECO:0000313" key="4">
    <source>
        <dbReference type="EMBL" id="KAH8700189.1"/>
    </source>
</evidence>
<feature type="region of interest" description="Disordered" evidence="3">
    <location>
        <begin position="733"/>
        <end position="825"/>
    </location>
</feature>
<dbReference type="GO" id="GO:0005829">
    <property type="term" value="C:cytosol"/>
    <property type="evidence" value="ECO:0007669"/>
    <property type="project" value="TreeGrafter"/>
</dbReference>
<evidence type="ECO:0000313" key="5">
    <source>
        <dbReference type="Proteomes" id="UP001201262"/>
    </source>
</evidence>